<proteinExistence type="predicted"/>
<gene>
    <name evidence="1" type="ORF">BcepSauron_392</name>
</gene>
<accession>A0A482MNI1</accession>
<dbReference type="Proteomes" id="UP000301424">
    <property type="component" value="Segment"/>
</dbReference>
<name>A0A482MNI1_9CAUD</name>
<reference evidence="1 2" key="1">
    <citation type="submission" date="2019-02" db="EMBL/GenBank/DDBJ databases">
        <title>Complete genome sequence of Burkholderia cenocepacia phage BcepSauron.</title>
        <authorList>
            <person name="Park K."/>
            <person name="Gonzalez C."/>
            <person name="Liu M."/>
            <person name="Gill J."/>
        </authorList>
    </citation>
    <scope>NUCLEOTIDE SEQUENCE [LARGE SCALE GENOMIC DNA]</scope>
</reference>
<evidence type="ECO:0000313" key="1">
    <source>
        <dbReference type="EMBL" id="QBQ74772.1"/>
    </source>
</evidence>
<evidence type="ECO:0000313" key="2">
    <source>
        <dbReference type="Proteomes" id="UP000301424"/>
    </source>
</evidence>
<keyword evidence="2" id="KW-1185">Reference proteome</keyword>
<sequence>MTEEFNNAKIRYTARCVLRVARDRMVDGRNSMICFALFEAREECMRSVRQMQRTGMITERERRDQFRYLAEATDRLTTRIHAALSPVGSYSAWLYHTGQVHIDDQDTAKLRESRIAWMDFMLENWV</sequence>
<protein>
    <submittedName>
        <fullName evidence="1">Uncharacterized protein</fullName>
    </submittedName>
</protein>
<dbReference type="EMBL" id="MK552141">
    <property type="protein sequence ID" value="QBQ74772.1"/>
    <property type="molecule type" value="Genomic_DNA"/>
</dbReference>
<organism evidence="1 2">
    <name type="scientific">Burkholderia phage BcepSauron</name>
    <dbReference type="NCBI Taxonomy" id="2530033"/>
    <lineage>
        <taxon>Viruses</taxon>
        <taxon>Duplodnaviria</taxon>
        <taxon>Heunggongvirae</taxon>
        <taxon>Uroviricota</taxon>
        <taxon>Caudoviricetes</taxon>
        <taxon>Sarumanvirus</taxon>
        <taxon>Sarumanvirus bcepsauron</taxon>
    </lineage>
</organism>